<sequence length="264" mass="29152">MYGKIKRMNRLFDKESNHTLLIPMDHGATVGPIDGIEKISNTIQQYKENLVNGIILCKGQLNNIEIISKCNIPIIMHLSNSSLLSPDTNNKVIVGSVESAVAMGADAVSVHINMGDKYEADMLKGVGKISDECFRWGMPLLAMMYVRGGTNKEDGRNVKMAARLAQEIGADIVKIKYIDFQSLKETIEGVTIPIVAAGGEHSSRIETLKLAKEIMDAGAAGISFGRRIFQDENPKQLIKALSMIVHENRDIEYVNEYIMGEVKE</sequence>
<dbReference type="PIRSF" id="PIRSF038992">
    <property type="entry name" value="Aldolase_Ia"/>
    <property type="match status" value="1"/>
</dbReference>
<dbReference type="NCBIfam" id="NF005556">
    <property type="entry name" value="PRK07226.1"/>
    <property type="match status" value="1"/>
</dbReference>
<dbReference type="AlphaFoldDB" id="A0A415S674"/>
<dbReference type="EMBL" id="QRQE01000047">
    <property type="protein sequence ID" value="RHM71451.1"/>
    <property type="molecule type" value="Genomic_DNA"/>
</dbReference>
<dbReference type="InterPro" id="IPR013785">
    <property type="entry name" value="Aldolase_TIM"/>
</dbReference>
<feature type="active site" description="Proton donor" evidence="1">
    <location>
        <position position="145"/>
    </location>
</feature>
<protein>
    <submittedName>
        <fullName evidence="2">Fructose-bisphosphate aldolase</fullName>
        <ecNumber evidence="2">4.1.2.13</ecNumber>
    </submittedName>
</protein>
<dbReference type="SUPFAM" id="SSF51569">
    <property type="entry name" value="Aldolase"/>
    <property type="match status" value="1"/>
</dbReference>
<dbReference type="Proteomes" id="UP000285610">
    <property type="component" value="Unassembled WGS sequence"/>
</dbReference>
<reference evidence="2 3" key="1">
    <citation type="submission" date="2018-08" db="EMBL/GenBank/DDBJ databases">
        <title>A genome reference for cultivated species of the human gut microbiota.</title>
        <authorList>
            <person name="Zou Y."/>
            <person name="Xue W."/>
            <person name="Luo G."/>
        </authorList>
    </citation>
    <scope>NUCLEOTIDE SEQUENCE [LARGE SCALE GENOMIC DNA]</scope>
    <source>
        <strain evidence="2 3">AF33-12</strain>
    </source>
</reference>
<dbReference type="InterPro" id="IPR002915">
    <property type="entry name" value="DeoC/FbaB/LacD_aldolase"/>
</dbReference>
<dbReference type="PANTHER" id="PTHR47916:SF1">
    <property type="entry name" value="3-HYDROXY-5-PHOSPHONOOXYPENTANE-2,4-DIONE THIOLASE"/>
    <property type="match status" value="1"/>
</dbReference>
<name>A0A415S674_MEDGN</name>
<dbReference type="GO" id="GO:0004332">
    <property type="term" value="F:fructose-bisphosphate aldolase activity"/>
    <property type="evidence" value="ECO:0007669"/>
    <property type="project" value="UniProtKB-EC"/>
</dbReference>
<dbReference type="Gene3D" id="3.20.20.70">
    <property type="entry name" value="Aldolase class I"/>
    <property type="match status" value="1"/>
</dbReference>
<organism evidence="2 3">
    <name type="scientific">Mediterraneibacter gnavus</name>
    <name type="common">Ruminococcus gnavus</name>
    <dbReference type="NCBI Taxonomy" id="33038"/>
    <lineage>
        <taxon>Bacteria</taxon>
        <taxon>Bacillati</taxon>
        <taxon>Bacillota</taxon>
        <taxon>Clostridia</taxon>
        <taxon>Lachnospirales</taxon>
        <taxon>Lachnospiraceae</taxon>
        <taxon>Mediterraneibacter</taxon>
    </lineage>
</organism>
<proteinExistence type="predicted"/>
<dbReference type="RefSeq" id="WP_118445072.1">
    <property type="nucleotide sequence ID" value="NZ_JBCPGC010000068.1"/>
</dbReference>
<feature type="active site" description="Schiff-base intermediate with dihydroxyacetone-P" evidence="1">
    <location>
        <position position="174"/>
    </location>
</feature>
<comment type="caution">
    <text evidence="2">The sequence shown here is derived from an EMBL/GenBank/DDBJ whole genome shotgun (WGS) entry which is preliminary data.</text>
</comment>
<dbReference type="EC" id="4.1.2.13" evidence="2"/>
<evidence type="ECO:0000313" key="3">
    <source>
        <dbReference type="Proteomes" id="UP000285610"/>
    </source>
</evidence>
<gene>
    <name evidence="2" type="ORF">DWZ50_15445</name>
</gene>
<dbReference type="PANTHER" id="PTHR47916">
    <property type="entry name" value="FRUCTOSE-BISPHOSPHATE ALDOLASE CLASS 1"/>
    <property type="match status" value="1"/>
</dbReference>
<evidence type="ECO:0000256" key="1">
    <source>
        <dbReference type="PIRSR" id="PIRSR038992-1"/>
    </source>
</evidence>
<keyword evidence="2" id="KW-0456">Lyase</keyword>
<evidence type="ECO:0000313" key="2">
    <source>
        <dbReference type="EMBL" id="RHM71451.1"/>
    </source>
</evidence>
<dbReference type="Pfam" id="PF01791">
    <property type="entry name" value="DeoC"/>
    <property type="match status" value="1"/>
</dbReference>
<dbReference type="CDD" id="cd00958">
    <property type="entry name" value="DhnA"/>
    <property type="match status" value="1"/>
</dbReference>
<dbReference type="InterPro" id="IPR041720">
    <property type="entry name" value="FbaB-like"/>
</dbReference>
<dbReference type="SMART" id="SM01133">
    <property type="entry name" value="DeoC"/>
    <property type="match status" value="1"/>
</dbReference>
<accession>A0A415S674</accession>
<dbReference type="InterPro" id="IPR050456">
    <property type="entry name" value="DeoC/FbaB_aldolase"/>
</dbReference>